<dbReference type="SUPFAM" id="SSF52540">
    <property type="entry name" value="P-loop containing nucleoside triphosphate hydrolases"/>
    <property type="match status" value="1"/>
</dbReference>
<evidence type="ECO:0000256" key="8">
    <source>
        <dbReference type="ARBA" id="ARBA00023136"/>
    </source>
</evidence>
<dbReference type="GO" id="GO:0042552">
    <property type="term" value="P:myelination"/>
    <property type="evidence" value="ECO:0007669"/>
    <property type="project" value="TreeGrafter"/>
</dbReference>
<dbReference type="EMBL" id="JAOPHQ010000036">
    <property type="protein sequence ID" value="KAK0156086.1"/>
    <property type="molecule type" value="Genomic_DNA"/>
</dbReference>
<comment type="similarity">
    <text evidence="2">Belongs to the galactose-3-O-sulfotransferase family.</text>
</comment>
<gene>
    <name evidence="10" type="primary">GAL3ST1_0</name>
    <name evidence="10" type="ORF">N1851_001367</name>
</gene>
<proteinExistence type="inferred from homology"/>
<keyword evidence="11" id="KW-1185">Reference proteome</keyword>
<dbReference type="GO" id="GO:0006682">
    <property type="term" value="P:galactosylceramide biosynthetic process"/>
    <property type="evidence" value="ECO:0007669"/>
    <property type="project" value="TreeGrafter"/>
</dbReference>
<keyword evidence="6" id="KW-1133">Transmembrane helix</keyword>
<dbReference type="InterPro" id="IPR009729">
    <property type="entry name" value="Gal-3-0_sulfotransfrase"/>
</dbReference>
<dbReference type="AlphaFoldDB" id="A0AA47NDA8"/>
<accession>A0AA47NDA8</accession>
<sequence>MFGTEEKKMKFTRRLTIWVVLASVIMVFRYLSGILAHDNRLPLAASCSSSMSGSGNKPTHSQTHSQTTDSLIQTNVCSPMRNIMFMKTHKTASSTFLNILFRFGEKHKLKFAFPDGRNDFSYPSPFLSSQVKDYKPGDCFNIVCNHMRFDPQEVAKLLPKDTVYITILRDPAVMFESSFHYYNKAIPLTWGIGGDDQLSKFLHNPWAYYTPGAYNSFYLRNLLMFDFGFNNNLEPEDPDVVKAIQGLAGRFHLVLIAEHFEESLVLLKEMLCWSMEDLVFFQLNARRRSSVSQLTPQLRARALAWNGADWRLYRHFNATFWAQLEAYGAERMERGVKELREMNAKLRAICIEGGDAVDATKIQDSSLLPWQPVGDSSILGYNMREDVPTEYRALCRKMLTPELQYLSDLGVNLWLTRLWGWIKTF</sequence>
<evidence type="ECO:0000256" key="3">
    <source>
        <dbReference type="ARBA" id="ARBA00022679"/>
    </source>
</evidence>
<keyword evidence="8" id="KW-0472">Membrane</keyword>
<comment type="subcellular location">
    <subcellularLocation>
        <location evidence="1">Golgi apparatus membrane</location>
        <topology evidence="1">Single-pass type II membrane protein</topology>
    </subcellularLocation>
</comment>
<evidence type="ECO:0000256" key="4">
    <source>
        <dbReference type="ARBA" id="ARBA00022692"/>
    </source>
</evidence>
<keyword evidence="9" id="KW-0325">Glycoprotein</keyword>
<comment type="caution">
    <text evidence="10">The sequence shown here is derived from an EMBL/GenBank/DDBJ whole genome shotgun (WGS) entry which is preliminary data.</text>
</comment>
<dbReference type="Pfam" id="PF06990">
    <property type="entry name" value="Gal-3-0_sulfotr"/>
    <property type="match status" value="1"/>
</dbReference>
<evidence type="ECO:0000256" key="6">
    <source>
        <dbReference type="ARBA" id="ARBA00022989"/>
    </source>
</evidence>
<keyword evidence="3" id="KW-0808">Transferase</keyword>
<dbReference type="Gene3D" id="3.40.50.300">
    <property type="entry name" value="P-loop containing nucleotide triphosphate hydrolases"/>
    <property type="match status" value="1"/>
</dbReference>
<keyword evidence="7" id="KW-0333">Golgi apparatus</keyword>
<organism evidence="10 11">
    <name type="scientific">Merluccius polli</name>
    <name type="common">Benguela hake</name>
    <name type="synonym">Merluccius cadenati</name>
    <dbReference type="NCBI Taxonomy" id="89951"/>
    <lineage>
        <taxon>Eukaryota</taxon>
        <taxon>Metazoa</taxon>
        <taxon>Chordata</taxon>
        <taxon>Craniata</taxon>
        <taxon>Vertebrata</taxon>
        <taxon>Euteleostomi</taxon>
        <taxon>Actinopterygii</taxon>
        <taxon>Neopterygii</taxon>
        <taxon>Teleostei</taxon>
        <taxon>Neoteleostei</taxon>
        <taxon>Acanthomorphata</taxon>
        <taxon>Zeiogadaria</taxon>
        <taxon>Gadariae</taxon>
        <taxon>Gadiformes</taxon>
        <taxon>Gadoidei</taxon>
        <taxon>Merlucciidae</taxon>
        <taxon>Merluccius</taxon>
    </lineage>
</organism>
<name>A0AA47NDA8_MERPO</name>
<dbReference type="GO" id="GO:0000139">
    <property type="term" value="C:Golgi membrane"/>
    <property type="evidence" value="ECO:0007669"/>
    <property type="project" value="UniProtKB-SubCell"/>
</dbReference>
<dbReference type="PANTHER" id="PTHR14647:SF56">
    <property type="entry name" value="GALACTOSYLCERAMIDE SULFOTRANSFERASE"/>
    <property type="match status" value="1"/>
</dbReference>
<evidence type="ECO:0000256" key="9">
    <source>
        <dbReference type="ARBA" id="ARBA00023180"/>
    </source>
</evidence>
<dbReference type="InterPro" id="IPR027417">
    <property type="entry name" value="P-loop_NTPase"/>
</dbReference>
<reference evidence="10" key="1">
    <citation type="journal article" date="2023" name="Front. Mar. Sci.">
        <title>A new Merluccius polli reference genome to investigate the effects of global change in West African waters.</title>
        <authorList>
            <person name="Mateo J.L."/>
            <person name="Blanco-Fernandez C."/>
            <person name="Garcia-Vazquez E."/>
            <person name="Machado-Schiaffino G."/>
        </authorList>
    </citation>
    <scope>NUCLEOTIDE SEQUENCE</scope>
    <source>
        <strain evidence="10">C29</strain>
        <tissue evidence="10">Fin</tissue>
    </source>
</reference>
<dbReference type="PANTHER" id="PTHR14647">
    <property type="entry name" value="GALACTOSE-3-O-SULFOTRANSFERASE"/>
    <property type="match status" value="1"/>
</dbReference>
<dbReference type="GO" id="GO:0001733">
    <property type="term" value="F:galactosylceramide sulfotransferase activity"/>
    <property type="evidence" value="ECO:0007669"/>
    <property type="project" value="InterPro"/>
</dbReference>
<dbReference type="FunFam" id="3.40.50.300:FF:000807">
    <property type="entry name" value="galactosylceramide sulfotransferase isoform X1"/>
    <property type="match status" value="1"/>
</dbReference>
<evidence type="ECO:0000256" key="7">
    <source>
        <dbReference type="ARBA" id="ARBA00023034"/>
    </source>
</evidence>
<evidence type="ECO:0000256" key="1">
    <source>
        <dbReference type="ARBA" id="ARBA00004323"/>
    </source>
</evidence>
<protein>
    <submittedName>
        <fullName evidence="10">Galactosylceramide sulfotransferase</fullName>
    </submittedName>
</protein>
<evidence type="ECO:0000256" key="5">
    <source>
        <dbReference type="ARBA" id="ARBA00022968"/>
    </source>
</evidence>
<evidence type="ECO:0000313" key="11">
    <source>
        <dbReference type="Proteomes" id="UP001174136"/>
    </source>
</evidence>
<evidence type="ECO:0000313" key="10">
    <source>
        <dbReference type="EMBL" id="KAK0156086.1"/>
    </source>
</evidence>
<dbReference type="Proteomes" id="UP001174136">
    <property type="component" value="Unassembled WGS sequence"/>
</dbReference>
<keyword evidence="5" id="KW-0735">Signal-anchor</keyword>
<evidence type="ECO:0000256" key="2">
    <source>
        <dbReference type="ARBA" id="ARBA00008124"/>
    </source>
</evidence>
<keyword evidence="4" id="KW-0812">Transmembrane</keyword>